<organism evidence="2 3">
    <name type="scientific">Amycolatopsis cynarae</name>
    <dbReference type="NCBI Taxonomy" id="2995223"/>
    <lineage>
        <taxon>Bacteria</taxon>
        <taxon>Bacillati</taxon>
        <taxon>Actinomycetota</taxon>
        <taxon>Actinomycetes</taxon>
        <taxon>Pseudonocardiales</taxon>
        <taxon>Pseudonocardiaceae</taxon>
        <taxon>Amycolatopsis</taxon>
    </lineage>
</organism>
<gene>
    <name evidence="2" type="ORF">ORV05_13870</name>
</gene>
<accession>A0ABY7BA43</accession>
<evidence type="ECO:0000313" key="3">
    <source>
        <dbReference type="Proteomes" id="UP001163203"/>
    </source>
</evidence>
<dbReference type="Proteomes" id="UP001163203">
    <property type="component" value="Chromosome"/>
</dbReference>
<name>A0ABY7BA43_9PSEU</name>
<protein>
    <submittedName>
        <fullName evidence="2">Uncharacterized protein</fullName>
    </submittedName>
</protein>
<reference evidence="2" key="1">
    <citation type="submission" date="2022-11" db="EMBL/GenBank/DDBJ databases">
        <authorList>
            <person name="Mo P."/>
        </authorList>
    </citation>
    <scope>NUCLEOTIDE SEQUENCE</scope>
    <source>
        <strain evidence="2">HUAS 11-8</strain>
    </source>
</reference>
<evidence type="ECO:0000313" key="2">
    <source>
        <dbReference type="EMBL" id="WAL68804.1"/>
    </source>
</evidence>
<feature type="compositionally biased region" description="Basic and acidic residues" evidence="1">
    <location>
        <begin position="25"/>
        <end position="35"/>
    </location>
</feature>
<evidence type="ECO:0000256" key="1">
    <source>
        <dbReference type="SAM" id="MobiDB-lite"/>
    </source>
</evidence>
<feature type="region of interest" description="Disordered" evidence="1">
    <location>
        <begin position="48"/>
        <end position="81"/>
    </location>
</feature>
<dbReference type="RefSeq" id="WP_268758897.1">
    <property type="nucleotide sequence ID" value="NZ_CP113836.1"/>
</dbReference>
<proteinExistence type="predicted"/>
<sequence>MVQAGVGVAERGHMSRGRSGGQVGRNDRAAGNRYRRFERDRTDLIDLTRAASPRFADPTRPRRVPGTQATQQDLTWKRNGPGVADNLAGLDVIRLVDNAMTHNS</sequence>
<dbReference type="EMBL" id="CP113836">
    <property type="protein sequence ID" value="WAL68804.1"/>
    <property type="molecule type" value="Genomic_DNA"/>
</dbReference>
<keyword evidence="3" id="KW-1185">Reference proteome</keyword>
<feature type="region of interest" description="Disordered" evidence="1">
    <location>
        <begin position="1"/>
        <end position="35"/>
    </location>
</feature>